<sequence length="53" mass="5896">MQDTEKIKIFKIACGVFLCTLYAVTGMNGIILVMSAFLLGIPLEEFAKRLTKD</sequence>
<evidence type="ECO:0000313" key="2">
    <source>
        <dbReference type="EMBL" id="GAH57437.1"/>
    </source>
</evidence>
<dbReference type="AlphaFoldDB" id="X1GJT5"/>
<keyword evidence="1" id="KW-0812">Transmembrane</keyword>
<feature type="transmembrane region" description="Helical" evidence="1">
    <location>
        <begin position="12"/>
        <end position="41"/>
    </location>
</feature>
<keyword evidence="1" id="KW-0472">Membrane</keyword>
<gene>
    <name evidence="2" type="ORF">S03H2_34656</name>
</gene>
<reference evidence="2" key="1">
    <citation type="journal article" date="2014" name="Front. Microbiol.">
        <title>High frequency of phylogenetically diverse reductive dehalogenase-homologous genes in deep subseafloor sedimentary metagenomes.</title>
        <authorList>
            <person name="Kawai M."/>
            <person name="Futagami T."/>
            <person name="Toyoda A."/>
            <person name="Takaki Y."/>
            <person name="Nishi S."/>
            <person name="Hori S."/>
            <person name="Arai W."/>
            <person name="Tsubouchi T."/>
            <person name="Morono Y."/>
            <person name="Uchiyama I."/>
            <person name="Ito T."/>
            <person name="Fujiyama A."/>
            <person name="Inagaki F."/>
            <person name="Takami H."/>
        </authorList>
    </citation>
    <scope>NUCLEOTIDE SEQUENCE</scope>
    <source>
        <strain evidence="2">Expedition CK06-06</strain>
    </source>
</reference>
<name>X1GJT5_9ZZZZ</name>
<keyword evidence="1" id="KW-1133">Transmembrane helix</keyword>
<protein>
    <submittedName>
        <fullName evidence="2">Uncharacterized protein</fullName>
    </submittedName>
</protein>
<dbReference type="EMBL" id="BARU01021164">
    <property type="protein sequence ID" value="GAH57437.1"/>
    <property type="molecule type" value="Genomic_DNA"/>
</dbReference>
<organism evidence="2">
    <name type="scientific">marine sediment metagenome</name>
    <dbReference type="NCBI Taxonomy" id="412755"/>
    <lineage>
        <taxon>unclassified sequences</taxon>
        <taxon>metagenomes</taxon>
        <taxon>ecological metagenomes</taxon>
    </lineage>
</organism>
<evidence type="ECO:0000256" key="1">
    <source>
        <dbReference type="SAM" id="Phobius"/>
    </source>
</evidence>
<accession>X1GJT5</accession>
<comment type="caution">
    <text evidence="2">The sequence shown here is derived from an EMBL/GenBank/DDBJ whole genome shotgun (WGS) entry which is preliminary data.</text>
</comment>
<proteinExistence type="predicted"/>